<keyword evidence="2" id="KW-0472">Membrane</keyword>
<evidence type="ECO:0000256" key="2">
    <source>
        <dbReference type="SAM" id="Phobius"/>
    </source>
</evidence>
<dbReference type="RefSeq" id="WP_113692721.1">
    <property type="nucleotide sequence ID" value="NZ_CP015163.1"/>
</dbReference>
<dbReference type="EMBL" id="CP015163">
    <property type="protein sequence ID" value="AXB43481.1"/>
    <property type="molecule type" value="Genomic_DNA"/>
</dbReference>
<reference evidence="3 4" key="1">
    <citation type="submission" date="2016-04" db="EMBL/GenBank/DDBJ databases">
        <title>Complete genome sequence and analysis of deep-sea sediment isolate, Amycolatopsis sp. WP1.</title>
        <authorList>
            <person name="Wang H."/>
            <person name="Chen S."/>
            <person name="Wu Q."/>
        </authorList>
    </citation>
    <scope>NUCLEOTIDE SEQUENCE [LARGE SCALE GENOMIC DNA]</scope>
    <source>
        <strain evidence="3 4">WP1</strain>
    </source>
</reference>
<gene>
    <name evidence="3" type="ORF">A4R43_13775</name>
</gene>
<evidence type="ECO:0000313" key="3">
    <source>
        <dbReference type="EMBL" id="AXB43481.1"/>
    </source>
</evidence>
<proteinExistence type="predicted"/>
<organism evidence="3 4">
    <name type="scientific">Amycolatopsis albispora</name>
    <dbReference type="NCBI Taxonomy" id="1804986"/>
    <lineage>
        <taxon>Bacteria</taxon>
        <taxon>Bacillati</taxon>
        <taxon>Actinomycetota</taxon>
        <taxon>Actinomycetes</taxon>
        <taxon>Pseudonocardiales</taxon>
        <taxon>Pseudonocardiaceae</taxon>
        <taxon>Amycolatopsis</taxon>
    </lineage>
</organism>
<feature type="compositionally biased region" description="Basic and acidic residues" evidence="1">
    <location>
        <begin position="10"/>
        <end position="23"/>
    </location>
</feature>
<evidence type="ECO:0000256" key="1">
    <source>
        <dbReference type="SAM" id="MobiDB-lite"/>
    </source>
</evidence>
<dbReference type="KEGG" id="aab:A4R43_13775"/>
<sequence>MAAAKNSTGRSDDEPNPRFHEDLVGLDPADPEAQEFARHLDRIERCGPAFTVEASLDGVAEFADSSRRAGGLRWWTAVAVVCLILIGVIVASWDIVLRTLAWLAE</sequence>
<feature type="transmembrane region" description="Helical" evidence="2">
    <location>
        <begin position="74"/>
        <end position="93"/>
    </location>
</feature>
<keyword evidence="2" id="KW-0812">Transmembrane</keyword>
<feature type="region of interest" description="Disordered" evidence="1">
    <location>
        <begin position="1"/>
        <end position="27"/>
    </location>
</feature>
<accession>A0A344L607</accession>
<evidence type="ECO:0000313" key="4">
    <source>
        <dbReference type="Proteomes" id="UP000250434"/>
    </source>
</evidence>
<dbReference type="AlphaFoldDB" id="A0A344L607"/>
<name>A0A344L607_9PSEU</name>
<dbReference type="OrthoDB" id="3695183at2"/>
<dbReference type="Proteomes" id="UP000250434">
    <property type="component" value="Chromosome"/>
</dbReference>
<protein>
    <submittedName>
        <fullName evidence="3">Uncharacterized protein</fullName>
    </submittedName>
</protein>
<keyword evidence="4" id="KW-1185">Reference proteome</keyword>
<keyword evidence="2" id="KW-1133">Transmembrane helix</keyword>